<evidence type="ECO:0000313" key="2">
    <source>
        <dbReference type="EMBL" id="MCM2566755.1"/>
    </source>
</evidence>
<evidence type="ECO:0000313" key="3">
    <source>
        <dbReference type="Proteomes" id="UP001202243"/>
    </source>
</evidence>
<dbReference type="Proteomes" id="UP001202243">
    <property type="component" value="Unassembled WGS sequence"/>
</dbReference>
<comment type="caution">
    <text evidence="2">The sequence shown here is derived from an EMBL/GenBank/DDBJ whole genome shotgun (WGS) entry which is preliminary data.</text>
</comment>
<protein>
    <recommendedName>
        <fullName evidence="4">DUF1640 domain-containing protein</fullName>
    </recommendedName>
</protein>
<evidence type="ECO:0000256" key="1">
    <source>
        <dbReference type="SAM" id="Phobius"/>
    </source>
</evidence>
<dbReference type="RefSeq" id="WP_251350144.1">
    <property type="nucleotide sequence ID" value="NZ_JAMQGR010000004.1"/>
</dbReference>
<evidence type="ECO:0008006" key="4">
    <source>
        <dbReference type="Google" id="ProtNLM"/>
    </source>
</evidence>
<accession>A0ABT0WRT1</accession>
<proteinExistence type="predicted"/>
<organism evidence="2 3">
    <name type="scientific">Janthinobacterium kumbetense</name>
    <dbReference type="NCBI Taxonomy" id="2950280"/>
    <lineage>
        <taxon>Bacteria</taxon>
        <taxon>Pseudomonadati</taxon>
        <taxon>Pseudomonadota</taxon>
        <taxon>Betaproteobacteria</taxon>
        <taxon>Burkholderiales</taxon>
        <taxon>Oxalobacteraceae</taxon>
        <taxon>Janthinobacterium</taxon>
    </lineage>
</organism>
<keyword evidence="1" id="KW-0812">Transmembrane</keyword>
<reference evidence="2 3" key="1">
    <citation type="submission" date="2022-06" db="EMBL/GenBank/DDBJ databases">
        <title>Janthinobacterium kumbetensis sp. nov., isolated from spring water in Turkey.</title>
        <authorList>
            <person name="Inan Bektas K."/>
            <person name="Belduz A.A."/>
            <person name="Canakci S."/>
            <person name="Nalcaoglu A."/>
            <person name="Ceylan E."/>
            <person name="Kati H."/>
        </authorList>
    </citation>
    <scope>NUCLEOTIDE SEQUENCE [LARGE SCALE GENOMIC DNA]</scope>
    <source>
        <strain evidence="2 3">GK</strain>
    </source>
</reference>
<keyword evidence="1" id="KW-1133">Transmembrane helix</keyword>
<dbReference type="EMBL" id="JAMQGR010000004">
    <property type="protein sequence ID" value="MCM2566755.1"/>
    <property type="molecule type" value="Genomic_DNA"/>
</dbReference>
<sequence length="116" mass="12026">MDQHKLRSHVFDKTGIKIDVDDPIFALVALNEAVLAETVERQLAMLDAATQALAAQARAAGGLPELPPASLASLADKATPAAGFTPREWRLLGAAAIVSIASALLVLGGAALLYKL</sequence>
<gene>
    <name evidence="2" type="ORF">NCG91_14210</name>
</gene>
<keyword evidence="1" id="KW-0472">Membrane</keyword>
<feature type="transmembrane region" description="Helical" evidence="1">
    <location>
        <begin position="91"/>
        <end position="114"/>
    </location>
</feature>
<name>A0ABT0WRT1_9BURK</name>
<keyword evidence="3" id="KW-1185">Reference proteome</keyword>